<dbReference type="Proteomes" id="UP000066624">
    <property type="component" value="Chromosome"/>
</dbReference>
<dbReference type="EMBL" id="CP012154">
    <property type="protein sequence ID" value="AKS41207.1"/>
    <property type="molecule type" value="Genomic_DNA"/>
</dbReference>
<dbReference type="KEGG" id="wma:WM2015_826"/>
<evidence type="ECO:0000313" key="2">
    <source>
        <dbReference type="Proteomes" id="UP000066624"/>
    </source>
</evidence>
<protein>
    <submittedName>
        <fullName evidence="1">Uncharacterized protein</fullName>
    </submittedName>
</protein>
<organism evidence="1 2">
    <name type="scientific">Wenzhouxiangella marina</name>
    <dbReference type="NCBI Taxonomy" id="1579979"/>
    <lineage>
        <taxon>Bacteria</taxon>
        <taxon>Pseudomonadati</taxon>
        <taxon>Pseudomonadota</taxon>
        <taxon>Gammaproteobacteria</taxon>
        <taxon>Chromatiales</taxon>
        <taxon>Wenzhouxiangellaceae</taxon>
        <taxon>Wenzhouxiangella</taxon>
    </lineage>
</organism>
<gene>
    <name evidence="1" type="ORF">WM2015_826</name>
</gene>
<accession>A0A0K0XUB0</accession>
<evidence type="ECO:0000313" key="1">
    <source>
        <dbReference type="EMBL" id="AKS41207.1"/>
    </source>
</evidence>
<dbReference type="AlphaFoldDB" id="A0A0K0XUB0"/>
<keyword evidence="2" id="KW-1185">Reference proteome</keyword>
<name>A0A0K0XUB0_9GAMM</name>
<dbReference type="RefSeq" id="WP_049724861.1">
    <property type="nucleotide sequence ID" value="NZ_CP012154.1"/>
</dbReference>
<sequence length="175" mass="19022">MQRWMNRVQKERPADLAGQQLTAAIYFQGLGSAVGQLTFGSVHAAGQRSSFINDAQAMQNAVAARDEVIAREREGFHRPPGSLAADFPDSKGVLAVTDRQLIVFGYHQGLFRTRIEDPVARIALSDLSGWSHSPGMFAWTLNLAFRDDSDVGLDLPIANKPADFVWTLGVPATAA</sequence>
<reference evidence="1 2" key="1">
    <citation type="submission" date="2015-07" db="EMBL/GenBank/DDBJ databases">
        <authorList>
            <person name="Noorani M."/>
        </authorList>
    </citation>
    <scope>NUCLEOTIDE SEQUENCE [LARGE SCALE GENOMIC DNA]</scope>
    <source>
        <strain evidence="1 2">KCTC 42284</strain>
    </source>
</reference>
<proteinExistence type="predicted"/>